<dbReference type="EnsemblMetazoa" id="Aqu2.1.11788_001">
    <property type="protein sequence ID" value="Aqu2.1.11788_001"/>
    <property type="gene ID" value="Aqu2.1.11788"/>
</dbReference>
<sequence>LTSLFPLVPRPSWCHISPLQQLTVSQSATVRGHTLLFAEERRNIVHFEDCQRLGVLV</sequence>
<dbReference type="AlphaFoldDB" id="A0A1X7TB49"/>
<organism evidence="1">
    <name type="scientific">Amphimedon queenslandica</name>
    <name type="common">Sponge</name>
    <dbReference type="NCBI Taxonomy" id="400682"/>
    <lineage>
        <taxon>Eukaryota</taxon>
        <taxon>Metazoa</taxon>
        <taxon>Porifera</taxon>
        <taxon>Demospongiae</taxon>
        <taxon>Heteroscleromorpha</taxon>
        <taxon>Haplosclerida</taxon>
        <taxon>Niphatidae</taxon>
        <taxon>Amphimedon</taxon>
    </lineage>
</organism>
<name>A0A1X7TB49_AMPQE</name>
<reference evidence="1" key="1">
    <citation type="submission" date="2017-05" db="UniProtKB">
        <authorList>
            <consortium name="EnsemblMetazoa"/>
        </authorList>
    </citation>
    <scope>IDENTIFICATION</scope>
</reference>
<dbReference type="InParanoid" id="A0A1X7TB49"/>
<evidence type="ECO:0000313" key="1">
    <source>
        <dbReference type="EnsemblMetazoa" id="Aqu2.1.11788_001"/>
    </source>
</evidence>
<proteinExistence type="predicted"/>
<accession>A0A1X7TB49</accession>
<protein>
    <submittedName>
        <fullName evidence="1">Uncharacterized protein</fullName>
    </submittedName>
</protein>